<proteinExistence type="predicted"/>
<accession>A0ACB5TLF7</accession>
<sequence>MFGIVRNVGLALPSHVNGFLIRPSVVRSLYVGLRKNAIHDQAHFSTQPSLLNSNHKKYPNPFKGKLNNEKLNKQLDKTLDKTKHLTSDVYHKSLEFKDKSKQLTTKTLEKSYEKSQELKSELQDKSKEISKNIKRILPKDFHENIYTLPNFLTVTRLISAPIVGYLILHGQTSWALSLFAYSCITDFVDGYIARKWNLQSMIGSVIDPLADKALMIICTACMASTGGIPFYMAALILGRDFGYRSSSSNYGFES</sequence>
<comment type="caution">
    <text evidence="1">The sequence shown here is derived from an EMBL/GenBank/DDBJ whole genome shotgun (WGS) entry which is preliminary data.</text>
</comment>
<name>A0ACB5TLF7_AMBMO</name>
<dbReference type="Proteomes" id="UP001165064">
    <property type="component" value="Unassembled WGS sequence"/>
</dbReference>
<organism evidence="1 2">
    <name type="scientific">Ambrosiozyma monospora</name>
    <name type="common">Yeast</name>
    <name type="synonym">Endomycopsis monosporus</name>
    <dbReference type="NCBI Taxonomy" id="43982"/>
    <lineage>
        <taxon>Eukaryota</taxon>
        <taxon>Fungi</taxon>
        <taxon>Dikarya</taxon>
        <taxon>Ascomycota</taxon>
        <taxon>Saccharomycotina</taxon>
        <taxon>Pichiomycetes</taxon>
        <taxon>Pichiales</taxon>
        <taxon>Pichiaceae</taxon>
        <taxon>Ambrosiozyma</taxon>
    </lineage>
</organism>
<reference evidence="1" key="1">
    <citation type="submission" date="2023-04" db="EMBL/GenBank/DDBJ databases">
        <title>Ambrosiozyma monospora NBRC 10751.</title>
        <authorList>
            <person name="Ichikawa N."/>
            <person name="Sato H."/>
            <person name="Tonouchi N."/>
        </authorList>
    </citation>
    <scope>NUCLEOTIDE SEQUENCE</scope>
    <source>
        <strain evidence="1">NBRC 10751</strain>
    </source>
</reference>
<protein>
    <submittedName>
        <fullName evidence="1">Unnamed protein product</fullName>
    </submittedName>
</protein>
<gene>
    <name evidence="1" type="ORF">Amon02_000856600</name>
</gene>
<dbReference type="EMBL" id="BSXS01007658">
    <property type="protein sequence ID" value="GME89732.1"/>
    <property type="molecule type" value="Genomic_DNA"/>
</dbReference>
<keyword evidence="2" id="KW-1185">Reference proteome</keyword>
<evidence type="ECO:0000313" key="1">
    <source>
        <dbReference type="EMBL" id="GME89732.1"/>
    </source>
</evidence>
<evidence type="ECO:0000313" key="2">
    <source>
        <dbReference type="Proteomes" id="UP001165064"/>
    </source>
</evidence>